<proteinExistence type="predicted"/>
<accession>A0A7V8NTM9</accession>
<dbReference type="InterPro" id="IPR008972">
    <property type="entry name" value="Cupredoxin"/>
</dbReference>
<evidence type="ECO:0000313" key="3">
    <source>
        <dbReference type="Proteomes" id="UP000567293"/>
    </source>
</evidence>
<name>A0A7V8NTM9_9BACT</name>
<dbReference type="AlphaFoldDB" id="A0A7V8NTM9"/>
<dbReference type="Gene3D" id="2.60.40.3440">
    <property type="match status" value="1"/>
</dbReference>
<gene>
    <name evidence="2" type="ORF">HRJ53_20180</name>
</gene>
<dbReference type="Proteomes" id="UP000567293">
    <property type="component" value="Unassembled WGS sequence"/>
</dbReference>
<evidence type="ECO:0000313" key="2">
    <source>
        <dbReference type="EMBL" id="MBA0087309.1"/>
    </source>
</evidence>
<feature type="chain" id="PRO_5031239363" evidence="1">
    <location>
        <begin position="30"/>
        <end position="1051"/>
    </location>
</feature>
<dbReference type="EMBL" id="JACDQQ010001942">
    <property type="protein sequence ID" value="MBA0087309.1"/>
    <property type="molecule type" value="Genomic_DNA"/>
</dbReference>
<feature type="non-terminal residue" evidence="2">
    <location>
        <position position="1051"/>
    </location>
</feature>
<feature type="signal peptide" evidence="1">
    <location>
        <begin position="1"/>
        <end position="29"/>
    </location>
</feature>
<keyword evidence="3" id="KW-1185">Reference proteome</keyword>
<protein>
    <submittedName>
        <fullName evidence="2">Ig-like domain-containing protein</fullName>
    </submittedName>
</protein>
<sequence length="1051" mass="104443">MIRINDLKCKATWRAAAVMSGFLLLAAVAGFGQQQVNLTAGPAVTTLPDGNTVPMWGYSCGALVTGATATCSYLGNNYTAPSPAFTGALGGVVVVNGGSGYTSTPTVTIIPAAGNTPTTPAVVGPVTVASGHITGIALSNAGVGYTPGATVMITDSTGTGAVATTGPAWSPVLITVPYVAPSTTSTGTSLTINLTNNLQFTPQTTGATANSIPTSIVIVGQVGGGLGATPVLNGTGTPSTVASPDHSSAQGCVTWFIANTAPGVPCASTLSTLNPPIASPPTQGPRIQSMGAEVAAVAPVATPTGTALLWANLKPGTYLLESGTHPSIQVPMGLIGVLVVTAAPTGTAAGAAYPAVAATASTPAVPAVSYNAEVPLEFSEIDPVQNGAVNAAVNTAAFSETKVWDGHTGACGDPTSSVYHTCYPPAVNYTPFYFLINGVAFSKANAAASQFLAAAGTAATPTTGTILLRLVNAGSRMHVPSIVGSTTVGFDGSGASATVGGFTVIAEDGTPVPNQGAPRVQTDVFMAAGKVFDVMVNVPATTGTAPPDLAVFARDLGLSANSSVRDSGMLAYIGVSGAALPVAPGSGIFAAAAANADQYTGVVPCTTTGVACIPFVVSDPSKGVIANDVNVYGVQLYSAPTSGTVTCSALPGTTVSGICANGTFTYTPNTGSAGSDTFTYCANGASTGAAPLCALVTLSASNLTGLPTAIAQTYTSSTAGYIKISSPGLLLGNSDPSKLPLTLVTSGTNAPSVTGGTVVADPQGGFILTTTTSATSAVFNYTVQNSQGRTATGSATVNFPTPSNLTVHVLDAQAYANCNGNSACIAQLPPFPDYKWIIEEDRTFWVDPNCTTNQSATTPGCPAIVGPAGQSTVPTFGVNFHASAMPYVAQGCTGPMSCEGGQTMLDTTPGSTTLGQHIPAVCDLGNGACRPDLTGNGFTPVLPSQVHLDPSKRYYISVLPGDAANPFPSNTGAPSCPSNGAEEVAGNPNCGHTMSGASIPPACNVLGGANPCSASSSFSSTTVNVLVLPTPLPTGKLSVIVFEDDFPVNGE</sequence>
<keyword evidence="1" id="KW-0732">Signal</keyword>
<dbReference type="Gene3D" id="2.60.40.420">
    <property type="entry name" value="Cupredoxins - blue copper proteins"/>
    <property type="match status" value="1"/>
</dbReference>
<evidence type="ECO:0000256" key="1">
    <source>
        <dbReference type="SAM" id="SignalP"/>
    </source>
</evidence>
<comment type="caution">
    <text evidence="2">The sequence shown here is derived from an EMBL/GenBank/DDBJ whole genome shotgun (WGS) entry which is preliminary data.</text>
</comment>
<reference evidence="2" key="1">
    <citation type="submission" date="2020-06" db="EMBL/GenBank/DDBJ databases">
        <title>Legume-microbial interactions unlock mineral nutrients during tropical forest succession.</title>
        <authorList>
            <person name="Epihov D.Z."/>
        </authorList>
    </citation>
    <scope>NUCLEOTIDE SEQUENCE [LARGE SCALE GENOMIC DNA]</scope>
    <source>
        <strain evidence="2">Pan2503</strain>
    </source>
</reference>
<organism evidence="2 3">
    <name type="scientific">Candidatus Acidiferrum panamense</name>
    <dbReference type="NCBI Taxonomy" id="2741543"/>
    <lineage>
        <taxon>Bacteria</taxon>
        <taxon>Pseudomonadati</taxon>
        <taxon>Acidobacteriota</taxon>
        <taxon>Terriglobia</taxon>
        <taxon>Candidatus Acidiferrales</taxon>
        <taxon>Candidatus Acidiferrum</taxon>
    </lineage>
</organism>